<keyword evidence="5 13" id="KW-0479">Metal-binding</keyword>
<evidence type="ECO:0000256" key="7">
    <source>
        <dbReference type="ARBA" id="ARBA00023002"/>
    </source>
</evidence>
<keyword evidence="8 13" id="KW-0186">Copper</keyword>
<dbReference type="OMA" id="PELYLCT"/>
<dbReference type="EMBL" id="JH431178">
    <property type="status" value="NOT_ANNOTATED_CDS"/>
    <property type="molecule type" value="Genomic_DNA"/>
</dbReference>
<feature type="disulfide bond" evidence="14">
    <location>
        <begin position="46"/>
        <end position="91"/>
    </location>
</feature>
<dbReference type="Gene3D" id="2.60.120.310">
    <property type="entry name" value="Copper type II, ascorbate-dependent monooxygenase, N-terminal domain"/>
    <property type="match status" value="1"/>
</dbReference>
<dbReference type="FunFam" id="2.60.120.310:FF:000005">
    <property type="entry name" value="Peptidylglycine alpha-hydroxylating monooxygenase"/>
    <property type="match status" value="1"/>
</dbReference>
<feature type="binding site" evidence="13">
    <location>
        <position position="72"/>
    </location>
    <ligand>
        <name>Cu(2+)</name>
        <dbReference type="ChEBI" id="CHEBI:29036"/>
        <label>1</label>
        <note>catalytic</note>
    </ligand>
</feature>
<dbReference type="AlphaFoldDB" id="T1INJ5"/>
<dbReference type="PANTHER" id="PTHR10680:SF14">
    <property type="entry name" value="PEPTIDYL-GLYCINE ALPHA-AMIDATING MONOOXYGENASE"/>
    <property type="match status" value="1"/>
</dbReference>
<dbReference type="GO" id="GO:0005576">
    <property type="term" value="C:extracellular region"/>
    <property type="evidence" value="ECO:0007669"/>
    <property type="project" value="UniProtKB-SubCell"/>
</dbReference>
<keyword evidence="19" id="KW-1185">Reference proteome</keyword>
<feature type="domain" description="Copper type II ascorbate-dependent monooxygenase C-terminal" evidence="17">
    <location>
        <begin position="177"/>
        <end position="326"/>
    </location>
</feature>
<evidence type="ECO:0000256" key="12">
    <source>
        <dbReference type="ARBA" id="ARBA00048431"/>
    </source>
</evidence>
<dbReference type="Gene3D" id="2.60.120.230">
    <property type="match status" value="1"/>
</dbReference>
<sequence length="338" mass="38007">MVAHLTSFLLICCFGQFYTLAAHDKSDDYPLLMPHVQPLAPETYLCTTVKLDEDKTYYITGFKPNATSHTAHHMLLYGCVTPGKEYDAWSCGEMQGSSSHYKTGPICGEGSQIIYAWAKDAPKFNLPEGVGFKIGKNTDVKYLVLQVHYLDVSRFIDGGTDDSGVFLRYTETPMPRLAGVYLLGTNGFIPAKKEVHMESACVMNEDVDIHPIGFRTHTHALGTVVSGYQVVPLGKSYKWILLGKKSPQLPQMFYPVEDKNIIIKKGDILAARCTMVNTRSRLTRIGPTSNDEMCNFYLLYWVDGSKVLEKKNCFSMGAPFWYWKNFPLDNIPYDASKL</sequence>
<feature type="disulfide bond" evidence="14">
    <location>
        <begin position="201"/>
        <end position="313"/>
    </location>
</feature>
<evidence type="ECO:0000256" key="13">
    <source>
        <dbReference type="PIRSR" id="PIRSR600720-2"/>
    </source>
</evidence>
<dbReference type="InterPro" id="IPR014784">
    <property type="entry name" value="Cu2_ascorb_mOase-like_C"/>
</dbReference>
<dbReference type="Proteomes" id="UP000014500">
    <property type="component" value="Unassembled WGS sequence"/>
</dbReference>
<evidence type="ECO:0000256" key="1">
    <source>
        <dbReference type="ARBA" id="ARBA00004613"/>
    </source>
</evidence>
<dbReference type="GO" id="GO:0006518">
    <property type="term" value="P:peptide metabolic process"/>
    <property type="evidence" value="ECO:0007669"/>
    <property type="project" value="InterPro"/>
</dbReference>
<dbReference type="GO" id="GO:0004504">
    <property type="term" value="F:peptidylglycine monooxygenase activity"/>
    <property type="evidence" value="ECO:0007669"/>
    <property type="project" value="UniProtKB-EC"/>
</dbReference>
<evidence type="ECO:0000256" key="5">
    <source>
        <dbReference type="ARBA" id="ARBA00022723"/>
    </source>
</evidence>
<evidence type="ECO:0000256" key="6">
    <source>
        <dbReference type="ARBA" id="ARBA00022729"/>
    </source>
</evidence>
<dbReference type="Pfam" id="PF01082">
    <property type="entry name" value="Cu2_monooxygen"/>
    <property type="match status" value="1"/>
</dbReference>
<evidence type="ECO:0000256" key="8">
    <source>
        <dbReference type="ARBA" id="ARBA00023008"/>
    </source>
</evidence>
<reference evidence="18" key="2">
    <citation type="submission" date="2015-02" db="UniProtKB">
        <authorList>
            <consortium name="EnsemblMetazoa"/>
        </authorList>
    </citation>
    <scope>IDENTIFICATION</scope>
</reference>
<protein>
    <recommendedName>
        <fullName evidence="3">peptidylglycine monooxygenase</fullName>
        <ecNumber evidence="3">1.14.17.3</ecNumber>
    </recommendedName>
</protein>
<dbReference type="InterPro" id="IPR008977">
    <property type="entry name" value="PHM/PNGase_F_dom_sf"/>
</dbReference>
<dbReference type="GO" id="GO:0005507">
    <property type="term" value="F:copper ion binding"/>
    <property type="evidence" value="ECO:0007669"/>
    <property type="project" value="InterPro"/>
</dbReference>
<evidence type="ECO:0000256" key="15">
    <source>
        <dbReference type="SAM" id="SignalP"/>
    </source>
</evidence>
<dbReference type="GO" id="GO:0016020">
    <property type="term" value="C:membrane"/>
    <property type="evidence" value="ECO:0007669"/>
    <property type="project" value="InterPro"/>
</dbReference>
<feature type="domain" description="Copper type II ascorbate-dependent monooxygenase N-terminal" evidence="16">
    <location>
        <begin position="31"/>
        <end position="152"/>
    </location>
</feature>
<keyword evidence="9" id="KW-0503">Monooxygenase</keyword>
<dbReference type="InterPro" id="IPR000323">
    <property type="entry name" value="Cu2_ascorb_mOase_N"/>
</dbReference>
<dbReference type="EC" id="1.14.17.3" evidence="3"/>
<dbReference type="PhylomeDB" id="T1INJ5"/>
<dbReference type="InterPro" id="IPR000720">
    <property type="entry name" value="PHM/PAL"/>
</dbReference>
<feature type="binding site" evidence="13">
    <location>
        <position position="73"/>
    </location>
    <ligand>
        <name>Cu(2+)</name>
        <dbReference type="ChEBI" id="CHEBI:29036"/>
        <label>1</label>
        <note>catalytic</note>
    </ligand>
</feature>
<comment type="cofactor">
    <cofactor evidence="13">
        <name>Cu(2+)</name>
        <dbReference type="ChEBI" id="CHEBI:29036"/>
    </cofactor>
    <text evidence="13">Binds 2 Cu(2+) ions per subunit.</text>
</comment>
<name>T1INJ5_STRMM</name>
<evidence type="ECO:0000256" key="2">
    <source>
        <dbReference type="ARBA" id="ARBA00010676"/>
    </source>
</evidence>
<feature type="binding site" evidence="13">
    <location>
        <position position="148"/>
    </location>
    <ligand>
        <name>Cu(2+)</name>
        <dbReference type="ChEBI" id="CHEBI:29036"/>
        <label>1</label>
        <note>catalytic</note>
    </ligand>
</feature>
<keyword evidence="7" id="KW-0560">Oxidoreductase</keyword>
<dbReference type="PANTHER" id="PTHR10680">
    <property type="entry name" value="PEPTIDYL-GLYCINE ALPHA-AMIDATING MONOOXYGENASE"/>
    <property type="match status" value="1"/>
</dbReference>
<dbReference type="InterPro" id="IPR036939">
    <property type="entry name" value="Cu2_ascorb_mOase_N_sf"/>
</dbReference>
<evidence type="ECO:0000259" key="16">
    <source>
        <dbReference type="Pfam" id="PF01082"/>
    </source>
</evidence>
<dbReference type="SUPFAM" id="SSF49742">
    <property type="entry name" value="PHM/PNGase F"/>
    <property type="match status" value="2"/>
</dbReference>
<comment type="catalytic activity">
    <reaction evidence="12">
        <text>a [peptide]-C-terminal glycine + 2 L-ascorbate + O2 = a [peptide]-C-terminal (2S)-2-hydroxyglycine + 2 monodehydro-L-ascorbate radical + H2O</text>
        <dbReference type="Rhea" id="RHEA:21452"/>
        <dbReference type="Rhea" id="RHEA-COMP:13486"/>
        <dbReference type="Rhea" id="RHEA-COMP:15321"/>
        <dbReference type="ChEBI" id="CHEBI:15377"/>
        <dbReference type="ChEBI" id="CHEBI:15379"/>
        <dbReference type="ChEBI" id="CHEBI:38290"/>
        <dbReference type="ChEBI" id="CHEBI:59513"/>
        <dbReference type="ChEBI" id="CHEBI:137000"/>
        <dbReference type="ChEBI" id="CHEBI:142768"/>
        <dbReference type="EC" id="1.14.17.3"/>
    </reaction>
</comment>
<feature type="binding site" evidence="13">
    <location>
        <position position="219"/>
    </location>
    <ligand>
        <name>Cu(2+)</name>
        <dbReference type="ChEBI" id="CHEBI:29036"/>
        <label>1</label>
        <note>catalytic</note>
    </ligand>
</feature>
<dbReference type="PRINTS" id="PR00790">
    <property type="entry name" value="PAMONOXGNASE"/>
</dbReference>
<feature type="chain" id="PRO_5004579362" description="peptidylglycine monooxygenase" evidence="15">
    <location>
        <begin position="22"/>
        <end position="338"/>
    </location>
</feature>
<evidence type="ECO:0000313" key="19">
    <source>
        <dbReference type="Proteomes" id="UP000014500"/>
    </source>
</evidence>
<evidence type="ECO:0000256" key="11">
    <source>
        <dbReference type="ARBA" id="ARBA00023180"/>
    </source>
</evidence>
<feature type="signal peptide" evidence="15">
    <location>
        <begin position="1"/>
        <end position="21"/>
    </location>
</feature>
<evidence type="ECO:0000256" key="3">
    <source>
        <dbReference type="ARBA" id="ARBA00012689"/>
    </source>
</evidence>
<feature type="binding site" evidence="13">
    <location>
        <position position="293"/>
    </location>
    <ligand>
        <name>Cu(2+)</name>
        <dbReference type="ChEBI" id="CHEBI:29036"/>
        <label>1</label>
        <note>catalytic</note>
    </ligand>
</feature>
<organism evidence="18 19">
    <name type="scientific">Strigamia maritima</name>
    <name type="common">European centipede</name>
    <name type="synonym">Geophilus maritimus</name>
    <dbReference type="NCBI Taxonomy" id="126957"/>
    <lineage>
        <taxon>Eukaryota</taxon>
        <taxon>Metazoa</taxon>
        <taxon>Ecdysozoa</taxon>
        <taxon>Arthropoda</taxon>
        <taxon>Myriapoda</taxon>
        <taxon>Chilopoda</taxon>
        <taxon>Pleurostigmophora</taxon>
        <taxon>Geophilomorpha</taxon>
        <taxon>Linotaeniidae</taxon>
        <taxon>Strigamia</taxon>
    </lineage>
</organism>
<proteinExistence type="inferred from homology"/>
<evidence type="ECO:0000313" key="18">
    <source>
        <dbReference type="EnsemblMetazoa" id="SMAR002574-PA"/>
    </source>
</evidence>
<dbReference type="eggNOG" id="KOG3567">
    <property type="taxonomic scope" value="Eukaryota"/>
</dbReference>
<dbReference type="Pfam" id="PF03712">
    <property type="entry name" value="Cu2_monoox_C"/>
    <property type="match status" value="1"/>
</dbReference>
<evidence type="ECO:0000256" key="10">
    <source>
        <dbReference type="ARBA" id="ARBA00023157"/>
    </source>
</evidence>
<feature type="disulfide bond" evidence="14">
    <location>
        <begin position="79"/>
        <end position="107"/>
    </location>
</feature>
<keyword evidence="10 14" id="KW-1015">Disulfide bond</keyword>
<feature type="binding site" evidence="13">
    <location>
        <position position="217"/>
    </location>
    <ligand>
        <name>Cu(2+)</name>
        <dbReference type="ChEBI" id="CHEBI:29036"/>
        <label>1</label>
        <note>catalytic</note>
    </ligand>
</feature>
<evidence type="ECO:0000256" key="9">
    <source>
        <dbReference type="ARBA" id="ARBA00023033"/>
    </source>
</evidence>
<keyword evidence="11" id="KW-0325">Glycoprotein</keyword>
<comment type="subcellular location">
    <subcellularLocation>
        <location evidence="1">Secreted</location>
    </subcellularLocation>
</comment>
<reference evidence="19" key="1">
    <citation type="submission" date="2011-05" db="EMBL/GenBank/DDBJ databases">
        <authorList>
            <person name="Richards S.R."/>
            <person name="Qu J."/>
            <person name="Jiang H."/>
            <person name="Jhangiani S.N."/>
            <person name="Agravi P."/>
            <person name="Goodspeed R."/>
            <person name="Gross S."/>
            <person name="Mandapat C."/>
            <person name="Jackson L."/>
            <person name="Mathew T."/>
            <person name="Pu L."/>
            <person name="Thornton R."/>
            <person name="Saada N."/>
            <person name="Wilczek-Boney K.B."/>
            <person name="Lee S."/>
            <person name="Kovar C."/>
            <person name="Wu Y."/>
            <person name="Scherer S.E."/>
            <person name="Worley K.C."/>
            <person name="Muzny D.M."/>
            <person name="Gibbs R."/>
        </authorList>
    </citation>
    <scope>NUCLEOTIDE SEQUENCE</scope>
    <source>
        <strain evidence="19">Brora</strain>
    </source>
</reference>
<dbReference type="EnsemblMetazoa" id="SMAR002574-RA">
    <property type="protein sequence ID" value="SMAR002574-PA"/>
    <property type="gene ID" value="SMAR002574"/>
</dbReference>
<dbReference type="InterPro" id="IPR024548">
    <property type="entry name" value="Cu2_monoox_C"/>
</dbReference>
<evidence type="ECO:0000256" key="14">
    <source>
        <dbReference type="PIRSR" id="PIRSR600720-3"/>
    </source>
</evidence>
<evidence type="ECO:0000256" key="4">
    <source>
        <dbReference type="ARBA" id="ARBA00022525"/>
    </source>
</evidence>
<evidence type="ECO:0000259" key="17">
    <source>
        <dbReference type="Pfam" id="PF03712"/>
    </source>
</evidence>
<comment type="similarity">
    <text evidence="2">Belongs to the copper type II ascorbate-dependent monooxygenase family.</text>
</comment>
<keyword evidence="4" id="KW-0964">Secreted</keyword>
<feature type="disulfide bond" evidence="14">
    <location>
        <begin position="273"/>
        <end position="294"/>
    </location>
</feature>
<accession>T1INJ5</accession>
<dbReference type="HOGENOM" id="CLU_051564_0_0_1"/>
<keyword evidence="6 15" id="KW-0732">Signal</keyword>